<name>A0ACB8TMJ6_9APHY</name>
<dbReference type="Proteomes" id="UP001055072">
    <property type="component" value="Unassembled WGS sequence"/>
</dbReference>
<reference evidence="1" key="1">
    <citation type="journal article" date="2021" name="Environ. Microbiol.">
        <title>Gene family expansions and transcriptome signatures uncover fungal adaptations to wood decay.</title>
        <authorList>
            <person name="Hage H."/>
            <person name="Miyauchi S."/>
            <person name="Viragh M."/>
            <person name="Drula E."/>
            <person name="Min B."/>
            <person name="Chaduli D."/>
            <person name="Navarro D."/>
            <person name="Favel A."/>
            <person name="Norest M."/>
            <person name="Lesage-Meessen L."/>
            <person name="Balint B."/>
            <person name="Merenyi Z."/>
            <person name="de Eugenio L."/>
            <person name="Morin E."/>
            <person name="Martinez A.T."/>
            <person name="Baldrian P."/>
            <person name="Stursova M."/>
            <person name="Martinez M.J."/>
            <person name="Novotny C."/>
            <person name="Magnuson J.K."/>
            <person name="Spatafora J.W."/>
            <person name="Maurice S."/>
            <person name="Pangilinan J."/>
            <person name="Andreopoulos W."/>
            <person name="LaButti K."/>
            <person name="Hundley H."/>
            <person name="Na H."/>
            <person name="Kuo A."/>
            <person name="Barry K."/>
            <person name="Lipzen A."/>
            <person name="Henrissat B."/>
            <person name="Riley R."/>
            <person name="Ahrendt S."/>
            <person name="Nagy L.G."/>
            <person name="Grigoriev I.V."/>
            <person name="Martin F."/>
            <person name="Rosso M.N."/>
        </authorList>
    </citation>
    <scope>NUCLEOTIDE SEQUENCE</scope>
    <source>
        <strain evidence="1">CBS 384.51</strain>
    </source>
</reference>
<protein>
    <submittedName>
        <fullName evidence="1">Uncharacterized protein</fullName>
    </submittedName>
</protein>
<organism evidence="1 2">
    <name type="scientific">Irpex rosettiformis</name>
    <dbReference type="NCBI Taxonomy" id="378272"/>
    <lineage>
        <taxon>Eukaryota</taxon>
        <taxon>Fungi</taxon>
        <taxon>Dikarya</taxon>
        <taxon>Basidiomycota</taxon>
        <taxon>Agaricomycotina</taxon>
        <taxon>Agaricomycetes</taxon>
        <taxon>Polyporales</taxon>
        <taxon>Irpicaceae</taxon>
        <taxon>Irpex</taxon>
    </lineage>
</organism>
<keyword evidence="2" id="KW-1185">Reference proteome</keyword>
<sequence>MSIPILVVLADQTTLLMVFFLVLSATRVYVLWNRSRLLFAFLIVLGAFRAVYDLYILIKTAVYNHSPYPTHSCLLYGYLPSLNHIRPGTGTILLTTKPFRYALYSSTHLLFEIFALVLTWAKTYPALHLLRSSGMSVAKSLFYIICRDGTLQFSVVVALSVIGLISRFWQPLAYIMILSDTLISIAISRFIFNLREHYVDRVIGEREDRSLHVSDMSSIRFDPQVIRRGMERSNSAERT</sequence>
<gene>
    <name evidence="1" type="ORF">BDY19DRAFT_998719</name>
</gene>
<comment type="caution">
    <text evidence="1">The sequence shown here is derived from an EMBL/GenBank/DDBJ whole genome shotgun (WGS) entry which is preliminary data.</text>
</comment>
<accession>A0ACB8TMJ6</accession>
<evidence type="ECO:0000313" key="1">
    <source>
        <dbReference type="EMBL" id="KAI0083248.1"/>
    </source>
</evidence>
<evidence type="ECO:0000313" key="2">
    <source>
        <dbReference type="Proteomes" id="UP001055072"/>
    </source>
</evidence>
<dbReference type="EMBL" id="MU274978">
    <property type="protein sequence ID" value="KAI0083248.1"/>
    <property type="molecule type" value="Genomic_DNA"/>
</dbReference>
<proteinExistence type="predicted"/>